<organism evidence="2 3">
    <name type="scientific">Glaciecola petra</name>
    <dbReference type="NCBI Taxonomy" id="3075602"/>
    <lineage>
        <taxon>Bacteria</taxon>
        <taxon>Pseudomonadati</taxon>
        <taxon>Pseudomonadota</taxon>
        <taxon>Gammaproteobacteria</taxon>
        <taxon>Alteromonadales</taxon>
        <taxon>Alteromonadaceae</taxon>
        <taxon>Glaciecola</taxon>
    </lineage>
</organism>
<sequence>MKETSNFCPCKSGLAFTECCLPFIQAHETTIKNEMSLTPPTPEKLMRSRYCAYAIQNYHYIINTYTASKAKSLSINVIENDCQHTQWLNLQIIHSSESTEKGEVEFVAFYKDKGEFFCMHERSLFIKELGQWKYHTGKVLDKTGKLKPERNKLCLCGSGKKFKRCCC</sequence>
<dbReference type="Pfam" id="PF02810">
    <property type="entry name" value="SEC-C"/>
    <property type="match status" value="1"/>
</dbReference>
<dbReference type="Pfam" id="PF17775">
    <property type="entry name" value="YchJ_M-like"/>
    <property type="match status" value="1"/>
</dbReference>
<dbReference type="Proteomes" id="UP001253545">
    <property type="component" value="Unassembled WGS sequence"/>
</dbReference>
<evidence type="ECO:0000259" key="1">
    <source>
        <dbReference type="Pfam" id="PF17775"/>
    </source>
</evidence>
<dbReference type="EMBL" id="JAVRHX010000001">
    <property type="protein sequence ID" value="MDT0593560.1"/>
    <property type="molecule type" value="Genomic_DNA"/>
</dbReference>
<proteinExistence type="predicted"/>
<feature type="domain" description="YchJ-like middle NTF2-like" evidence="1">
    <location>
        <begin position="41"/>
        <end position="137"/>
    </location>
</feature>
<evidence type="ECO:0000313" key="2">
    <source>
        <dbReference type="EMBL" id="MDT0593560.1"/>
    </source>
</evidence>
<dbReference type="InterPro" id="IPR004027">
    <property type="entry name" value="SEC_C_motif"/>
</dbReference>
<name>A0ABU2ZLR0_9ALTE</name>
<dbReference type="SUPFAM" id="SSF103642">
    <property type="entry name" value="Sec-C motif"/>
    <property type="match status" value="1"/>
</dbReference>
<keyword evidence="3" id="KW-1185">Reference proteome</keyword>
<dbReference type="InterPro" id="IPR032710">
    <property type="entry name" value="NTF2-like_dom_sf"/>
</dbReference>
<dbReference type="PANTHER" id="PTHR33747:SF1">
    <property type="entry name" value="ADENYLATE CYCLASE-ASSOCIATED CAP C-TERMINAL DOMAIN-CONTAINING PROTEIN"/>
    <property type="match status" value="1"/>
</dbReference>
<protein>
    <submittedName>
        <fullName evidence="2">YchJ family protein</fullName>
    </submittedName>
</protein>
<dbReference type="RefSeq" id="WP_311367068.1">
    <property type="nucleotide sequence ID" value="NZ_JAVRHX010000001.1"/>
</dbReference>
<accession>A0ABU2ZLR0</accession>
<reference evidence="2 3" key="1">
    <citation type="submission" date="2023-09" db="EMBL/GenBank/DDBJ databases">
        <authorList>
            <person name="Rey-Velasco X."/>
        </authorList>
    </citation>
    <scope>NUCLEOTIDE SEQUENCE [LARGE SCALE GENOMIC DNA]</scope>
    <source>
        <strain evidence="2 3">P117</strain>
    </source>
</reference>
<dbReference type="InterPro" id="IPR048469">
    <property type="entry name" value="YchJ-like_M"/>
</dbReference>
<dbReference type="Gene3D" id="3.10.450.50">
    <property type="match status" value="1"/>
</dbReference>
<gene>
    <name evidence="2" type="ORF">RM552_01725</name>
</gene>
<dbReference type="SUPFAM" id="SSF54427">
    <property type="entry name" value="NTF2-like"/>
    <property type="match status" value="1"/>
</dbReference>
<comment type="caution">
    <text evidence="2">The sequence shown here is derived from an EMBL/GenBank/DDBJ whole genome shotgun (WGS) entry which is preliminary data.</text>
</comment>
<dbReference type="PANTHER" id="PTHR33747">
    <property type="entry name" value="UPF0225 PROTEIN SCO1677"/>
    <property type="match status" value="1"/>
</dbReference>
<evidence type="ECO:0000313" key="3">
    <source>
        <dbReference type="Proteomes" id="UP001253545"/>
    </source>
</evidence>